<organism evidence="2">
    <name type="scientific">Blumeria graminis f. sp. tritici 96224</name>
    <dbReference type="NCBI Taxonomy" id="1268274"/>
    <lineage>
        <taxon>Eukaryota</taxon>
        <taxon>Fungi</taxon>
        <taxon>Dikarya</taxon>
        <taxon>Ascomycota</taxon>
        <taxon>Pezizomycotina</taxon>
        <taxon>Leotiomycetes</taxon>
        <taxon>Erysiphales</taxon>
        <taxon>Erysiphaceae</taxon>
        <taxon>Blumeria</taxon>
    </lineage>
</organism>
<protein>
    <submittedName>
        <fullName evidence="2">BgtAc-30963</fullName>
    </submittedName>
</protein>
<sequence length="176" mass="19664">MLTWRLTLTNHVNGSDGRHDVQLSLSWRLGPEGEMEDDGTPGISIACLLADVAWLTKPTAPQGDGMRREERGVTIRMHSSLTWGGSDGDQGITVAVFTGRCPRVPASWNATRRRINDKVTDNDHYSSATRRGGFGRRHCYATDHRRHSPRRAIMAETQQRHLAFPPSFPVCMWQGG</sequence>
<dbReference type="HOGENOM" id="CLU_1524894_0_0_1"/>
<evidence type="ECO:0000313" key="1">
    <source>
        <dbReference type="EMBL" id="EPQ67749.1"/>
    </source>
</evidence>
<reference evidence="2" key="3">
    <citation type="submission" date="2018-07" db="EMBL/GenBank/DDBJ databases">
        <authorList>
            <person name="Quirk P.G."/>
            <person name="Krulwich T.A."/>
        </authorList>
    </citation>
    <scope>NUCLEOTIDE SEQUENCE</scope>
    <source>
        <strain evidence="2">96224</strain>
    </source>
</reference>
<reference evidence="3" key="1">
    <citation type="journal article" date="2013" name="Nat. Genet.">
        <title>The wheat powdery mildew genome shows the unique evolution of an obligate biotroph.</title>
        <authorList>
            <person name="Wicker T."/>
            <person name="Oberhaensli S."/>
            <person name="Parlange F."/>
            <person name="Buchmann J.P."/>
            <person name="Shatalina M."/>
            <person name="Roffler S."/>
            <person name="Ben-David R."/>
            <person name="Dolezel J."/>
            <person name="Simkova H."/>
            <person name="Schulze-Lefert P."/>
            <person name="Spanu P.D."/>
            <person name="Bruggmann R."/>
            <person name="Amselem J."/>
            <person name="Quesneville H."/>
            <person name="Ver Loren van Themaat E."/>
            <person name="Paape T."/>
            <person name="Shimizu K.K."/>
            <person name="Keller B."/>
        </authorList>
    </citation>
    <scope>NUCLEOTIDE SEQUENCE [LARGE SCALE GENOMIC DNA]</scope>
    <source>
        <strain evidence="3">96224</strain>
    </source>
</reference>
<name>A0A061HPF2_BLUGR</name>
<dbReference type="EMBL" id="UIGY01000001">
    <property type="protein sequence ID" value="SUZ06997.1"/>
    <property type="molecule type" value="Genomic_DNA"/>
</dbReference>
<dbReference type="Proteomes" id="UP000053110">
    <property type="component" value="Unassembled WGS sequence"/>
</dbReference>
<reference evidence="1" key="2">
    <citation type="submission" date="2013-01" db="EMBL/GenBank/DDBJ databases">
        <title>The wheat powdery mildew genome reveals unique evolution of an obligate biotroph.</title>
        <authorList>
            <person name="Oberhaensli S."/>
            <person name="Wicker T."/>
            <person name="Keller B."/>
        </authorList>
    </citation>
    <scope>NUCLEOTIDE SEQUENCE</scope>
    <source>
        <strain evidence="1">96224</strain>
    </source>
</reference>
<gene>
    <name evidence="1" type="ORF">BGT96224_Ac30963</name>
    <name evidence="2" type="ORF">BGT96224V2_LOCUS842</name>
</gene>
<evidence type="ECO:0000313" key="2">
    <source>
        <dbReference type="EMBL" id="SUZ06997.1"/>
    </source>
</evidence>
<accession>A0A061HPF2</accession>
<dbReference type="AlphaFoldDB" id="A0A061HPF2"/>
<proteinExistence type="predicted"/>
<feature type="non-terminal residue" evidence="2">
    <location>
        <position position="176"/>
    </location>
</feature>
<evidence type="ECO:0000313" key="3">
    <source>
        <dbReference type="Proteomes" id="UP000053110"/>
    </source>
</evidence>
<dbReference type="EMBL" id="KE373390">
    <property type="protein sequence ID" value="EPQ67749.1"/>
    <property type="molecule type" value="Genomic_DNA"/>
</dbReference>